<dbReference type="GO" id="GO:0005685">
    <property type="term" value="C:U1 snRNP"/>
    <property type="evidence" value="ECO:0007669"/>
    <property type="project" value="TreeGrafter"/>
</dbReference>
<dbReference type="GO" id="GO:0071004">
    <property type="term" value="C:U2-type prespliceosome"/>
    <property type="evidence" value="ECO:0007669"/>
    <property type="project" value="TreeGrafter"/>
</dbReference>
<dbReference type="InterPro" id="IPR000504">
    <property type="entry name" value="RRM_dom"/>
</dbReference>
<keyword evidence="11" id="KW-1185">Reference proteome</keyword>
<dbReference type="SMART" id="SM00360">
    <property type="entry name" value="RRM"/>
    <property type="match status" value="1"/>
</dbReference>
<dbReference type="Proteomes" id="UP000014760">
    <property type="component" value="Unassembled WGS sequence"/>
</dbReference>
<proteinExistence type="predicted"/>
<evidence type="ECO:0000313" key="11">
    <source>
        <dbReference type="Proteomes" id="UP000014760"/>
    </source>
</evidence>
<dbReference type="Gene3D" id="3.30.70.330">
    <property type="match status" value="1"/>
</dbReference>
<name>R7U690_CAPTE</name>
<evidence type="ECO:0000256" key="3">
    <source>
        <dbReference type="ARBA" id="ARBA00022884"/>
    </source>
</evidence>
<evidence type="ECO:0000256" key="7">
    <source>
        <dbReference type="SAM" id="MobiDB-lite"/>
    </source>
</evidence>
<gene>
    <name evidence="9" type="ORF">CAPTEDRAFT_111454</name>
</gene>
<accession>R7U690</accession>
<comment type="subcellular location">
    <subcellularLocation>
        <location evidence="1">Nucleus</location>
    </subcellularLocation>
</comment>
<dbReference type="STRING" id="283909.R7U690"/>
<evidence type="ECO:0000313" key="9">
    <source>
        <dbReference type="EMBL" id="ELU01479.1"/>
    </source>
</evidence>
<keyword evidence="4" id="KW-0539">Nucleus</keyword>
<dbReference type="InterPro" id="IPR051183">
    <property type="entry name" value="U1_U11-U12_snRNP_70-35kDa"/>
</dbReference>
<evidence type="ECO:0000259" key="8">
    <source>
        <dbReference type="PROSITE" id="PS50102"/>
    </source>
</evidence>
<evidence type="ECO:0000256" key="5">
    <source>
        <dbReference type="ARBA" id="ARBA00023274"/>
    </source>
</evidence>
<reference evidence="10" key="3">
    <citation type="submission" date="2015-06" db="UniProtKB">
        <authorList>
            <consortium name="EnsemblMetazoa"/>
        </authorList>
    </citation>
    <scope>IDENTIFICATION</scope>
</reference>
<dbReference type="HOGENOM" id="CLU_045151_5_1_1"/>
<reference evidence="11" key="1">
    <citation type="submission" date="2012-12" db="EMBL/GenBank/DDBJ databases">
        <authorList>
            <person name="Hellsten U."/>
            <person name="Grimwood J."/>
            <person name="Chapman J.A."/>
            <person name="Shapiro H."/>
            <person name="Aerts A."/>
            <person name="Otillar R.P."/>
            <person name="Terry A.Y."/>
            <person name="Boore J.L."/>
            <person name="Simakov O."/>
            <person name="Marletaz F."/>
            <person name="Cho S.-J."/>
            <person name="Edsinger-Gonzales E."/>
            <person name="Havlak P."/>
            <person name="Kuo D.-H."/>
            <person name="Larsson T."/>
            <person name="Lv J."/>
            <person name="Arendt D."/>
            <person name="Savage R."/>
            <person name="Osoegawa K."/>
            <person name="de Jong P."/>
            <person name="Lindberg D.R."/>
            <person name="Seaver E.C."/>
            <person name="Weisblat D.A."/>
            <person name="Putnam N.H."/>
            <person name="Grigoriev I.V."/>
            <person name="Rokhsar D.S."/>
        </authorList>
    </citation>
    <scope>NUCLEOTIDE SEQUENCE</scope>
    <source>
        <strain evidence="11">I ESC-2004</strain>
    </source>
</reference>
<feature type="domain" description="RRM" evidence="8">
    <location>
        <begin position="102"/>
        <end position="155"/>
    </location>
</feature>
<dbReference type="FunFam" id="3.30.70.330:FF:000514">
    <property type="entry name" value="Small nuclear ribonucleoprotein 70 (U1)"/>
    <property type="match status" value="1"/>
</dbReference>
<evidence type="ECO:0000256" key="1">
    <source>
        <dbReference type="ARBA" id="ARBA00004123"/>
    </source>
</evidence>
<protein>
    <recommendedName>
        <fullName evidence="2">U1 small nuclear ribonucleoprotein 70 kDa</fullName>
    </recommendedName>
</protein>
<evidence type="ECO:0000313" key="10">
    <source>
        <dbReference type="EnsemblMetazoa" id="CapteP111454"/>
    </source>
</evidence>
<dbReference type="PROSITE" id="PS50102">
    <property type="entry name" value="RRM"/>
    <property type="match status" value="1"/>
</dbReference>
<reference evidence="9 11" key="2">
    <citation type="journal article" date="2013" name="Nature">
        <title>Insights into bilaterian evolution from three spiralian genomes.</title>
        <authorList>
            <person name="Simakov O."/>
            <person name="Marletaz F."/>
            <person name="Cho S.J."/>
            <person name="Edsinger-Gonzales E."/>
            <person name="Havlak P."/>
            <person name="Hellsten U."/>
            <person name="Kuo D.H."/>
            <person name="Larsson T."/>
            <person name="Lv J."/>
            <person name="Arendt D."/>
            <person name="Savage R."/>
            <person name="Osoegawa K."/>
            <person name="de Jong P."/>
            <person name="Grimwood J."/>
            <person name="Chapman J.A."/>
            <person name="Shapiro H."/>
            <person name="Aerts A."/>
            <person name="Otillar R.P."/>
            <person name="Terry A.Y."/>
            <person name="Boore J.L."/>
            <person name="Grigoriev I.V."/>
            <person name="Lindberg D.R."/>
            <person name="Seaver E.C."/>
            <person name="Weisblat D.A."/>
            <person name="Putnam N.H."/>
            <person name="Rokhsar D.S."/>
        </authorList>
    </citation>
    <scope>NUCLEOTIDE SEQUENCE</scope>
    <source>
        <strain evidence="9 11">I ESC-2004</strain>
    </source>
</reference>
<dbReference type="EMBL" id="KB305005">
    <property type="protein sequence ID" value="ELU01479.1"/>
    <property type="molecule type" value="Genomic_DNA"/>
</dbReference>
<dbReference type="AlphaFoldDB" id="R7U690"/>
<evidence type="ECO:0000256" key="2">
    <source>
        <dbReference type="ARBA" id="ARBA00016996"/>
    </source>
</evidence>
<evidence type="ECO:0000256" key="6">
    <source>
        <dbReference type="PROSITE-ProRule" id="PRU00176"/>
    </source>
</evidence>
<dbReference type="EMBL" id="AMQN01001724">
    <property type="status" value="NOT_ANNOTATED_CDS"/>
    <property type="molecule type" value="Genomic_DNA"/>
</dbReference>
<dbReference type="OrthoDB" id="272703at2759"/>
<dbReference type="GO" id="GO:0030619">
    <property type="term" value="F:U1 snRNA binding"/>
    <property type="evidence" value="ECO:0007669"/>
    <property type="project" value="TreeGrafter"/>
</dbReference>
<organism evidence="9">
    <name type="scientific">Capitella teleta</name>
    <name type="common">Polychaete worm</name>
    <dbReference type="NCBI Taxonomy" id="283909"/>
    <lineage>
        <taxon>Eukaryota</taxon>
        <taxon>Metazoa</taxon>
        <taxon>Spiralia</taxon>
        <taxon>Lophotrochozoa</taxon>
        <taxon>Annelida</taxon>
        <taxon>Polychaeta</taxon>
        <taxon>Sedentaria</taxon>
        <taxon>Scolecida</taxon>
        <taxon>Capitellidae</taxon>
        <taxon>Capitella</taxon>
    </lineage>
</organism>
<dbReference type="PANTHER" id="PTHR13952:SF5">
    <property type="entry name" value="U1 SMALL NUCLEAR RIBONUCLEOPROTEIN 70 KDA"/>
    <property type="match status" value="1"/>
</dbReference>
<dbReference type="InterPro" id="IPR035979">
    <property type="entry name" value="RBD_domain_sf"/>
</dbReference>
<dbReference type="GO" id="GO:0003729">
    <property type="term" value="F:mRNA binding"/>
    <property type="evidence" value="ECO:0007669"/>
    <property type="project" value="TreeGrafter"/>
</dbReference>
<dbReference type="Pfam" id="PF12220">
    <property type="entry name" value="U1snRNP70_N"/>
    <property type="match status" value="1"/>
</dbReference>
<evidence type="ECO:0000256" key="4">
    <source>
        <dbReference type="ARBA" id="ARBA00023242"/>
    </source>
</evidence>
<dbReference type="EnsemblMetazoa" id="CapteT111454">
    <property type="protein sequence ID" value="CapteP111454"/>
    <property type="gene ID" value="CapteG111454"/>
</dbReference>
<dbReference type="PANTHER" id="PTHR13952">
    <property type="entry name" value="U1 SMALL NUCLEAR RIBONUCLEOPROTEIN 70 KD"/>
    <property type="match status" value="1"/>
</dbReference>
<dbReference type="OMA" id="PPKFYDG"/>
<dbReference type="InterPro" id="IPR012677">
    <property type="entry name" value="Nucleotide-bd_a/b_plait_sf"/>
</dbReference>
<dbReference type="Pfam" id="PF00076">
    <property type="entry name" value="RRM_1"/>
    <property type="match status" value="1"/>
</dbReference>
<dbReference type="SUPFAM" id="SSF54928">
    <property type="entry name" value="RNA-binding domain, RBD"/>
    <property type="match status" value="1"/>
</dbReference>
<sequence length="194" mass="22676">MTQYLPQNLLGLFAPRDPIPYLVPTDKLRSEKKEFRYAGVAQYLSEFEDPKDTPPPTRVETKEERKERKKKERLEQVAYKLEQDLALWDPANDPSVTGDPFKTLFVARVNYDSSESKLRREFEAHGPVRRISLVTNRKTGKPRGYAFIEFEHERDMHGKCTTPFCSFPTLPTTPWRRTFAPLSLSLSLYLYLCR</sequence>
<dbReference type="GO" id="GO:0071011">
    <property type="term" value="C:precatalytic spliceosome"/>
    <property type="evidence" value="ECO:0007669"/>
    <property type="project" value="TreeGrafter"/>
</dbReference>
<dbReference type="GO" id="GO:0000398">
    <property type="term" value="P:mRNA splicing, via spliceosome"/>
    <property type="evidence" value="ECO:0007669"/>
    <property type="project" value="TreeGrafter"/>
</dbReference>
<dbReference type="InterPro" id="IPR022023">
    <property type="entry name" value="U1snRNP70_N"/>
</dbReference>
<keyword evidence="3 6" id="KW-0694">RNA-binding</keyword>
<keyword evidence="5" id="KW-0687">Ribonucleoprotein</keyword>
<feature type="region of interest" description="Disordered" evidence="7">
    <location>
        <begin position="46"/>
        <end position="71"/>
    </location>
</feature>